<organism evidence="8 9">
    <name type="scientific">Halopseudomonas yangmingensis</name>
    <dbReference type="NCBI Taxonomy" id="1720063"/>
    <lineage>
        <taxon>Bacteria</taxon>
        <taxon>Pseudomonadati</taxon>
        <taxon>Pseudomonadota</taxon>
        <taxon>Gammaproteobacteria</taxon>
        <taxon>Pseudomonadales</taxon>
        <taxon>Pseudomonadaceae</taxon>
        <taxon>Halopseudomonas</taxon>
    </lineage>
</organism>
<keyword evidence="9" id="KW-1185">Reference proteome</keyword>
<sequence>MMSEFRLPETAAFDAVVDDLVQRGWSVCPGLLPAPLAQALEQRCRWLWQSDALTPAAIGRGSDEQVISEIRGDHTRWLEQCPPHPAQQAYLQLADSLREALNRSLFLGLESFETHYALYPPGSGYRTHLDRFRDSPLRTVTLVSYLNSGWSPELGGQLRLHLPEQTLDVQPLSGTMVVFMSDRILHEVLPAQAERASLTGWFRRRPDNPLQW</sequence>
<dbReference type="GO" id="GO:0031543">
    <property type="term" value="F:peptidyl-proline dioxygenase activity"/>
    <property type="evidence" value="ECO:0007669"/>
    <property type="project" value="TreeGrafter"/>
</dbReference>
<dbReference type="InterPro" id="IPR006620">
    <property type="entry name" value="Pro_4_hyd_alph"/>
</dbReference>
<evidence type="ECO:0000259" key="7">
    <source>
        <dbReference type="PROSITE" id="PS51471"/>
    </source>
</evidence>
<dbReference type="Gene3D" id="2.60.120.620">
    <property type="entry name" value="q2cbj1_9rhob like domain"/>
    <property type="match status" value="1"/>
</dbReference>
<dbReference type="PANTHER" id="PTHR12907">
    <property type="entry name" value="EGL NINE HOMOLOG-RELATED"/>
    <property type="match status" value="1"/>
</dbReference>
<dbReference type="GO" id="GO:0031418">
    <property type="term" value="F:L-ascorbic acid binding"/>
    <property type="evidence" value="ECO:0007669"/>
    <property type="project" value="UniProtKB-KW"/>
</dbReference>
<evidence type="ECO:0000256" key="2">
    <source>
        <dbReference type="ARBA" id="ARBA00022723"/>
    </source>
</evidence>
<dbReference type="SMART" id="SM00702">
    <property type="entry name" value="P4Hc"/>
    <property type="match status" value="1"/>
</dbReference>
<dbReference type="GO" id="GO:0008198">
    <property type="term" value="F:ferrous iron binding"/>
    <property type="evidence" value="ECO:0007669"/>
    <property type="project" value="TreeGrafter"/>
</dbReference>
<keyword evidence="6" id="KW-0408">Iron</keyword>
<evidence type="ECO:0000256" key="4">
    <source>
        <dbReference type="ARBA" id="ARBA00022964"/>
    </source>
</evidence>
<dbReference type="STRING" id="1720063.SAMN05216217_11466"/>
<keyword evidence="5" id="KW-0560">Oxidoreductase</keyword>
<keyword evidence="3" id="KW-0847">Vitamin C</keyword>
<feature type="domain" description="Fe2OG dioxygenase" evidence="7">
    <location>
        <begin position="110"/>
        <end position="204"/>
    </location>
</feature>
<name>A0A1I4TIH8_9GAMM</name>
<comment type="cofactor">
    <cofactor evidence="1">
        <name>L-ascorbate</name>
        <dbReference type="ChEBI" id="CHEBI:38290"/>
    </cofactor>
</comment>
<dbReference type="GO" id="GO:0071456">
    <property type="term" value="P:cellular response to hypoxia"/>
    <property type="evidence" value="ECO:0007669"/>
    <property type="project" value="TreeGrafter"/>
</dbReference>
<dbReference type="InterPro" id="IPR005123">
    <property type="entry name" value="Oxoglu/Fe-dep_dioxygenase_dom"/>
</dbReference>
<dbReference type="PANTHER" id="PTHR12907:SF26">
    <property type="entry name" value="HIF PROLYL HYDROXYLASE, ISOFORM C"/>
    <property type="match status" value="1"/>
</dbReference>
<dbReference type="EMBL" id="FOUI01000014">
    <property type="protein sequence ID" value="SFM76377.1"/>
    <property type="molecule type" value="Genomic_DNA"/>
</dbReference>
<evidence type="ECO:0000313" key="9">
    <source>
        <dbReference type="Proteomes" id="UP000243629"/>
    </source>
</evidence>
<reference evidence="9" key="1">
    <citation type="submission" date="2016-10" db="EMBL/GenBank/DDBJ databases">
        <authorList>
            <person name="Varghese N."/>
            <person name="Submissions S."/>
        </authorList>
    </citation>
    <scope>NUCLEOTIDE SEQUENCE [LARGE SCALE GENOMIC DNA]</scope>
    <source>
        <strain evidence="9">DSM 24213</strain>
    </source>
</reference>
<evidence type="ECO:0000256" key="3">
    <source>
        <dbReference type="ARBA" id="ARBA00022896"/>
    </source>
</evidence>
<evidence type="ECO:0000256" key="1">
    <source>
        <dbReference type="ARBA" id="ARBA00001961"/>
    </source>
</evidence>
<accession>A0A1I4TIH8</accession>
<gene>
    <name evidence="8" type="ORF">SAMN05216217_11466</name>
</gene>
<proteinExistence type="predicted"/>
<dbReference type="Proteomes" id="UP000243629">
    <property type="component" value="Unassembled WGS sequence"/>
</dbReference>
<evidence type="ECO:0000313" key="8">
    <source>
        <dbReference type="EMBL" id="SFM76377.1"/>
    </source>
</evidence>
<keyword evidence="4" id="KW-0223">Dioxygenase</keyword>
<evidence type="ECO:0000256" key="6">
    <source>
        <dbReference type="ARBA" id="ARBA00023004"/>
    </source>
</evidence>
<keyword evidence="2" id="KW-0479">Metal-binding</keyword>
<protein>
    <submittedName>
        <fullName evidence="8">SM-20-related protein</fullName>
    </submittedName>
</protein>
<dbReference type="PROSITE" id="PS51471">
    <property type="entry name" value="FE2OG_OXY"/>
    <property type="match status" value="1"/>
</dbReference>
<dbReference type="AlphaFoldDB" id="A0A1I4TIH8"/>
<dbReference type="InterPro" id="IPR044862">
    <property type="entry name" value="Pro_4_hyd_alph_FE2OG_OXY"/>
</dbReference>
<dbReference type="Pfam" id="PF13640">
    <property type="entry name" value="2OG-FeII_Oxy_3"/>
    <property type="match status" value="1"/>
</dbReference>
<dbReference type="RefSeq" id="WP_245748221.1">
    <property type="nucleotide sequence ID" value="NZ_FOUI01000014.1"/>
</dbReference>
<evidence type="ECO:0000256" key="5">
    <source>
        <dbReference type="ARBA" id="ARBA00023002"/>
    </source>
</evidence>
<dbReference type="InterPro" id="IPR051559">
    <property type="entry name" value="HIF_prolyl_hydroxylases"/>
</dbReference>